<evidence type="ECO:0000256" key="1">
    <source>
        <dbReference type="SAM" id="Phobius"/>
    </source>
</evidence>
<keyword evidence="3" id="KW-1185">Reference proteome</keyword>
<feature type="transmembrane region" description="Helical" evidence="1">
    <location>
        <begin position="26"/>
        <end position="52"/>
    </location>
</feature>
<comment type="caution">
    <text evidence="2">The sequence shown here is derived from an EMBL/GenBank/DDBJ whole genome shotgun (WGS) entry which is preliminary data.</text>
</comment>
<dbReference type="AlphaFoldDB" id="A0A9W6P7G3"/>
<feature type="transmembrane region" description="Helical" evidence="1">
    <location>
        <begin position="98"/>
        <end position="119"/>
    </location>
</feature>
<feature type="transmembrane region" description="Helical" evidence="1">
    <location>
        <begin position="139"/>
        <end position="162"/>
    </location>
</feature>
<keyword evidence="1" id="KW-0812">Transmembrane</keyword>
<evidence type="ECO:0000313" key="2">
    <source>
        <dbReference type="EMBL" id="GLU48398.1"/>
    </source>
</evidence>
<protein>
    <submittedName>
        <fullName evidence="2">Uncharacterized protein</fullName>
    </submittedName>
</protein>
<gene>
    <name evidence="2" type="ORF">Nans01_27490</name>
</gene>
<accession>A0A9W6P7G3</accession>
<reference evidence="2" key="1">
    <citation type="submission" date="2023-02" db="EMBL/GenBank/DDBJ databases">
        <title>Nocardiopsis ansamitocini NBRC 112285.</title>
        <authorList>
            <person name="Ichikawa N."/>
            <person name="Sato H."/>
            <person name="Tonouchi N."/>
        </authorList>
    </citation>
    <scope>NUCLEOTIDE SEQUENCE</scope>
    <source>
        <strain evidence="2">NBRC 112285</strain>
    </source>
</reference>
<organism evidence="2 3">
    <name type="scientific">Nocardiopsis ansamitocini</name>
    <dbReference type="NCBI Taxonomy" id="1670832"/>
    <lineage>
        <taxon>Bacteria</taxon>
        <taxon>Bacillati</taxon>
        <taxon>Actinomycetota</taxon>
        <taxon>Actinomycetes</taxon>
        <taxon>Streptosporangiales</taxon>
        <taxon>Nocardiopsidaceae</taxon>
        <taxon>Nocardiopsis</taxon>
    </lineage>
</organism>
<name>A0A9W6P7G3_9ACTN</name>
<feature type="transmembrane region" description="Helical" evidence="1">
    <location>
        <begin position="64"/>
        <end position="86"/>
    </location>
</feature>
<keyword evidence="1" id="KW-1133">Transmembrane helix</keyword>
<evidence type="ECO:0000313" key="3">
    <source>
        <dbReference type="Proteomes" id="UP001165092"/>
    </source>
</evidence>
<dbReference type="EMBL" id="BSQG01000004">
    <property type="protein sequence ID" value="GLU48398.1"/>
    <property type="molecule type" value="Genomic_DNA"/>
</dbReference>
<keyword evidence="1" id="KW-0472">Membrane</keyword>
<dbReference type="Proteomes" id="UP001165092">
    <property type="component" value="Unassembled WGS sequence"/>
</dbReference>
<sequence length="184" mass="18694">MAVSGAPHTDRMISTPFAPVSPLRSFLTGFAAGTGAAFGASLLGGLVTALIAAYMSEDVVGANIGAGLAGTATVIVIAPILAWLLLRLAKAASPLLTAVLSFPVQLVLLMVATSAGIAVDDWLWTSAPALAEAVPTMVPFVVMDVIAIGVSVAIAALAVNWFRSRRTSAALPAQSSDQRQPEAL</sequence>
<proteinExistence type="predicted"/>